<dbReference type="SUPFAM" id="SSF55874">
    <property type="entry name" value="ATPase domain of HSP90 chaperone/DNA topoisomerase II/histidine kinase"/>
    <property type="match status" value="1"/>
</dbReference>
<evidence type="ECO:0000313" key="9">
    <source>
        <dbReference type="Proteomes" id="UP001155040"/>
    </source>
</evidence>
<evidence type="ECO:0000259" key="6">
    <source>
        <dbReference type="PROSITE" id="PS50109"/>
    </source>
</evidence>
<comment type="caution">
    <text evidence="8">The sequence shown here is derived from an EMBL/GenBank/DDBJ whole genome shotgun (WGS) entry which is preliminary data.</text>
</comment>
<evidence type="ECO:0000256" key="4">
    <source>
        <dbReference type="PROSITE-ProRule" id="PRU00169"/>
    </source>
</evidence>
<dbReference type="PRINTS" id="PR00344">
    <property type="entry name" value="BCTRLSENSOR"/>
</dbReference>
<dbReference type="SMART" id="SM00448">
    <property type="entry name" value="REC"/>
    <property type="match status" value="1"/>
</dbReference>
<accession>A0A9X2ZC21</accession>
<organism evidence="8 9">
    <name type="scientific">Salinibacter ruber</name>
    <dbReference type="NCBI Taxonomy" id="146919"/>
    <lineage>
        <taxon>Bacteria</taxon>
        <taxon>Pseudomonadati</taxon>
        <taxon>Rhodothermota</taxon>
        <taxon>Rhodothermia</taxon>
        <taxon>Rhodothermales</taxon>
        <taxon>Salinibacteraceae</taxon>
        <taxon>Salinibacter</taxon>
    </lineage>
</organism>
<sequence length="662" mass="71892">MLTEVEIKTVSQSSREIAEAFSAPPPDDAPDQTVRTSRLRMPDFDGLRDGPEELPLDVDEEMAEGTYANSVLVRSSPEEVVVDFVRIVPGTVQARLKSRVIVPPQNAERLLDALEEHLNTEPSPDREPLPDAPDRPDEHDSPSADSPMTERDLDPDSLPSGNGHPSPGENASGPVPTVEPELLTATFSLSGDARYCNDPWTSILGTPDRPWARLSDEDQEVAESAVLRARKGALVTNRLVSAQTHHREEPLPVLLNFIPVHDDASGEDSPRAVTASGEVLAEPPSWMLSQTQRHRMETLGRMTMGVAHDLNNLLSGLIGHIELLKDQVERASLTDSVRPSIETIETTAEDGAALIEKLQRYIRHDTQQHFEPLSLTDLIEDCITLTEPYWYNEPRRQGIEISVETDLADVPDVLGAASELREVFVNLVLNAVQAMPEGGTLRFDTYTDRAGQVCVDVGDTGIGMSDEVQQNIFEPLFTTKGDDGTGMGLAASYGIVQEHEGTIDVSSEPGEGTRFTLTFPPAEGDPAPAAEDPVDEPSDEPAAPEGVSILVVDDEEMVRSTVTRLLTLSGHEVDRAASGAKALEMFSAGAYDIVFTDFGMPEMTGAELAHALKDEAPALPVVLLTGYTETESAHDEVDGILSKPFKRDELDTAIQKHVFSSS</sequence>
<dbReference type="CDD" id="cd00082">
    <property type="entry name" value="HisKA"/>
    <property type="match status" value="1"/>
</dbReference>
<dbReference type="SMART" id="SM00387">
    <property type="entry name" value="HATPase_c"/>
    <property type="match status" value="1"/>
</dbReference>
<feature type="modified residue" description="4-aspartylphosphate" evidence="4">
    <location>
        <position position="597"/>
    </location>
</feature>
<dbReference type="PANTHER" id="PTHR43547">
    <property type="entry name" value="TWO-COMPONENT HISTIDINE KINASE"/>
    <property type="match status" value="1"/>
</dbReference>
<evidence type="ECO:0000256" key="3">
    <source>
        <dbReference type="ARBA" id="ARBA00022553"/>
    </source>
</evidence>
<dbReference type="InterPro" id="IPR011006">
    <property type="entry name" value="CheY-like_superfamily"/>
</dbReference>
<evidence type="ECO:0000256" key="1">
    <source>
        <dbReference type="ARBA" id="ARBA00000085"/>
    </source>
</evidence>
<dbReference type="Gene3D" id="3.40.50.2300">
    <property type="match status" value="1"/>
</dbReference>
<reference evidence="8" key="1">
    <citation type="submission" date="2022-08" db="EMBL/GenBank/DDBJ databases">
        <title>Genomic Encyclopedia of Type Strains, Phase V (KMG-V): Genome sequencing to study the core and pangenomes of soil and plant-associated prokaryotes.</title>
        <authorList>
            <person name="Whitman W."/>
        </authorList>
    </citation>
    <scope>NUCLEOTIDE SEQUENCE</scope>
    <source>
        <strain evidence="8">SP3012</strain>
    </source>
</reference>
<dbReference type="PANTHER" id="PTHR43547:SF2">
    <property type="entry name" value="HYBRID SIGNAL TRANSDUCTION HISTIDINE KINASE C"/>
    <property type="match status" value="1"/>
</dbReference>
<keyword evidence="3 4" id="KW-0597">Phosphoprotein</keyword>
<dbReference type="InterPro" id="IPR004358">
    <property type="entry name" value="Sig_transdc_His_kin-like_C"/>
</dbReference>
<feature type="domain" description="Response regulatory" evidence="7">
    <location>
        <begin position="548"/>
        <end position="658"/>
    </location>
</feature>
<evidence type="ECO:0000259" key="7">
    <source>
        <dbReference type="PROSITE" id="PS50110"/>
    </source>
</evidence>
<gene>
    <name evidence="8" type="ORF">GGQ01_002668</name>
</gene>
<dbReference type="CDD" id="cd00156">
    <property type="entry name" value="REC"/>
    <property type="match status" value="1"/>
</dbReference>
<dbReference type="PROSITE" id="PS50110">
    <property type="entry name" value="RESPONSE_REGULATORY"/>
    <property type="match status" value="1"/>
</dbReference>
<dbReference type="EMBL" id="JANUBF010000022">
    <property type="protein sequence ID" value="MCS4037585.1"/>
    <property type="molecule type" value="Genomic_DNA"/>
</dbReference>
<feature type="domain" description="Histidine kinase" evidence="6">
    <location>
        <begin position="305"/>
        <end position="523"/>
    </location>
</feature>
<keyword evidence="8" id="KW-0418">Kinase</keyword>
<feature type="compositionally biased region" description="Low complexity" evidence="5">
    <location>
        <begin position="520"/>
        <end position="531"/>
    </location>
</feature>
<dbReference type="Pfam" id="PF02518">
    <property type="entry name" value="HATPase_c"/>
    <property type="match status" value="1"/>
</dbReference>
<dbReference type="InterPro" id="IPR003594">
    <property type="entry name" value="HATPase_dom"/>
</dbReference>
<dbReference type="SMART" id="SM00388">
    <property type="entry name" value="HisKA"/>
    <property type="match status" value="1"/>
</dbReference>
<proteinExistence type="predicted"/>
<evidence type="ECO:0000313" key="8">
    <source>
        <dbReference type="EMBL" id="MCS4037585.1"/>
    </source>
</evidence>
<dbReference type="Gene3D" id="1.10.287.130">
    <property type="match status" value="1"/>
</dbReference>
<dbReference type="InterPro" id="IPR003661">
    <property type="entry name" value="HisK_dim/P_dom"/>
</dbReference>
<dbReference type="InterPro" id="IPR005467">
    <property type="entry name" value="His_kinase_dom"/>
</dbReference>
<dbReference type="EC" id="2.7.13.3" evidence="2"/>
<dbReference type="Pfam" id="PF11950">
    <property type="entry name" value="DUF3467"/>
    <property type="match status" value="1"/>
</dbReference>
<feature type="compositionally biased region" description="Basic and acidic residues" evidence="5">
    <location>
        <begin position="118"/>
        <end position="154"/>
    </location>
</feature>
<dbReference type="InterPro" id="IPR001789">
    <property type="entry name" value="Sig_transdc_resp-reg_receiver"/>
</dbReference>
<feature type="region of interest" description="Disordered" evidence="5">
    <location>
        <begin position="1"/>
        <end position="34"/>
    </location>
</feature>
<evidence type="ECO:0000256" key="5">
    <source>
        <dbReference type="SAM" id="MobiDB-lite"/>
    </source>
</evidence>
<dbReference type="Proteomes" id="UP001155040">
    <property type="component" value="Unassembled WGS sequence"/>
</dbReference>
<dbReference type="RefSeq" id="WP_259091073.1">
    <property type="nucleotide sequence ID" value="NZ_JANUBF010000022.1"/>
</dbReference>
<dbReference type="Pfam" id="PF00512">
    <property type="entry name" value="HisKA"/>
    <property type="match status" value="1"/>
</dbReference>
<protein>
    <recommendedName>
        <fullName evidence="2">histidine kinase</fullName>
        <ecNumber evidence="2">2.7.13.3</ecNumber>
    </recommendedName>
</protein>
<dbReference type="GO" id="GO:0000155">
    <property type="term" value="F:phosphorelay sensor kinase activity"/>
    <property type="evidence" value="ECO:0007669"/>
    <property type="project" value="InterPro"/>
</dbReference>
<keyword evidence="8" id="KW-0808">Transferase</keyword>
<dbReference type="SUPFAM" id="SSF47384">
    <property type="entry name" value="Homodimeric domain of signal transducing histidine kinase"/>
    <property type="match status" value="1"/>
</dbReference>
<dbReference type="PROSITE" id="PS50109">
    <property type="entry name" value="HIS_KIN"/>
    <property type="match status" value="1"/>
</dbReference>
<dbReference type="InterPro" id="IPR021857">
    <property type="entry name" value="DUF3467"/>
</dbReference>
<comment type="catalytic activity">
    <reaction evidence="1">
        <text>ATP + protein L-histidine = ADP + protein N-phospho-L-histidine.</text>
        <dbReference type="EC" id="2.7.13.3"/>
    </reaction>
</comment>
<dbReference type="Gene3D" id="3.30.565.10">
    <property type="entry name" value="Histidine kinase-like ATPase, C-terminal domain"/>
    <property type="match status" value="1"/>
</dbReference>
<evidence type="ECO:0000256" key="2">
    <source>
        <dbReference type="ARBA" id="ARBA00012438"/>
    </source>
</evidence>
<name>A0A9X2ZC21_9BACT</name>
<dbReference type="SUPFAM" id="SSF52172">
    <property type="entry name" value="CheY-like"/>
    <property type="match status" value="1"/>
</dbReference>
<dbReference type="Pfam" id="PF00072">
    <property type="entry name" value="Response_reg"/>
    <property type="match status" value="1"/>
</dbReference>
<dbReference type="AlphaFoldDB" id="A0A9X2ZC21"/>
<feature type="region of interest" description="Disordered" evidence="5">
    <location>
        <begin position="516"/>
        <end position="543"/>
    </location>
</feature>
<feature type="region of interest" description="Disordered" evidence="5">
    <location>
        <begin position="118"/>
        <end position="177"/>
    </location>
</feature>
<dbReference type="InterPro" id="IPR036097">
    <property type="entry name" value="HisK_dim/P_sf"/>
</dbReference>
<dbReference type="InterPro" id="IPR036890">
    <property type="entry name" value="HATPase_C_sf"/>
</dbReference>